<evidence type="ECO:0000256" key="4">
    <source>
        <dbReference type="ARBA" id="ARBA00022741"/>
    </source>
</evidence>
<dbReference type="CDD" id="cd00009">
    <property type="entry name" value="AAA"/>
    <property type="match status" value="1"/>
</dbReference>
<dbReference type="PANTHER" id="PTHR13779">
    <property type="entry name" value="WERNER HELICASE-INTERACTING PROTEIN 1 FAMILY MEMBER"/>
    <property type="match status" value="1"/>
</dbReference>
<dbReference type="InterPro" id="IPR003959">
    <property type="entry name" value="ATPase_AAA_core"/>
</dbReference>
<gene>
    <name evidence="7" type="ORF">CO007_00895</name>
</gene>
<dbReference type="InterPro" id="IPR008921">
    <property type="entry name" value="DNA_pol3_clamp-load_cplx_C"/>
</dbReference>
<dbReference type="InterPro" id="IPR051314">
    <property type="entry name" value="AAA_ATPase_RarA/MGS1/WRNIP1"/>
</dbReference>
<reference evidence="8" key="1">
    <citation type="submission" date="2017-09" db="EMBL/GenBank/DDBJ databases">
        <title>Depth-based differentiation of microbial function through sediment-hosted aquifers and enrichment of novel symbionts in the deep terrestrial subsurface.</title>
        <authorList>
            <person name="Probst A.J."/>
            <person name="Ladd B."/>
            <person name="Jarett J.K."/>
            <person name="Geller-Mcgrath D.E."/>
            <person name="Sieber C.M.K."/>
            <person name="Emerson J.B."/>
            <person name="Anantharaman K."/>
            <person name="Thomas B.C."/>
            <person name="Malmstrom R."/>
            <person name="Stieglmeier M."/>
            <person name="Klingl A."/>
            <person name="Woyke T."/>
            <person name="Ryan C.M."/>
            <person name="Banfield J.F."/>
        </authorList>
    </citation>
    <scope>NUCLEOTIDE SEQUENCE [LARGE SCALE GENOMIC DNA]</scope>
</reference>
<dbReference type="GO" id="GO:0017116">
    <property type="term" value="F:single-stranded DNA helicase activity"/>
    <property type="evidence" value="ECO:0007669"/>
    <property type="project" value="TreeGrafter"/>
</dbReference>
<evidence type="ECO:0000256" key="3">
    <source>
        <dbReference type="ARBA" id="ARBA00022705"/>
    </source>
</evidence>
<protein>
    <submittedName>
        <fullName evidence="7">AAA family ATPase</fullName>
    </submittedName>
</protein>
<evidence type="ECO:0000256" key="1">
    <source>
        <dbReference type="ARBA" id="ARBA00002393"/>
    </source>
</evidence>
<dbReference type="Proteomes" id="UP000229370">
    <property type="component" value="Unassembled WGS sequence"/>
</dbReference>
<dbReference type="FunFam" id="1.20.272.10:FF:000001">
    <property type="entry name" value="Putative AAA family ATPase"/>
    <property type="match status" value="1"/>
</dbReference>
<dbReference type="EMBL" id="PFQK01000021">
    <property type="protein sequence ID" value="PJC82167.1"/>
    <property type="molecule type" value="Genomic_DNA"/>
</dbReference>
<comment type="similarity">
    <text evidence="2">Belongs to the AAA ATPase family. RarA/MGS1/WRNIP1 subfamily.</text>
</comment>
<keyword evidence="3" id="KW-0235">DNA replication</keyword>
<evidence type="ECO:0000256" key="5">
    <source>
        <dbReference type="ARBA" id="ARBA00022840"/>
    </source>
</evidence>
<evidence type="ECO:0000313" key="8">
    <source>
        <dbReference type="Proteomes" id="UP000229370"/>
    </source>
</evidence>
<dbReference type="GO" id="GO:0005524">
    <property type="term" value="F:ATP binding"/>
    <property type="evidence" value="ECO:0007669"/>
    <property type="project" value="UniProtKB-KW"/>
</dbReference>
<dbReference type="GO" id="GO:0003677">
    <property type="term" value="F:DNA binding"/>
    <property type="evidence" value="ECO:0007669"/>
    <property type="project" value="InterPro"/>
</dbReference>
<dbReference type="PANTHER" id="PTHR13779:SF7">
    <property type="entry name" value="ATPASE WRNIP1"/>
    <property type="match status" value="1"/>
</dbReference>
<proteinExistence type="inferred from homology"/>
<dbReference type="Gene3D" id="1.10.8.60">
    <property type="match status" value="1"/>
</dbReference>
<dbReference type="SMART" id="SM00382">
    <property type="entry name" value="AAA"/>
    <property type="match status" value="1"/>
</dbReference>
<sequence>MKKRIRELSITMDIPLAERLRPKTLNEFVGQEHLVGKGRFIRRMLESGQIPSMVLWGPPGCGKTTMARLIAHYVKAEFIPFSAVSSGIADVRKTIAKAKDLKKLYQRNTILFIDEIHRFNKAQQDAFLPYVENGTITLIGATTENPGFEIIAPLISRSQVYILYALSEKEIETITKRAIKQYPKHQWNNEAIEHIIKNANGDARTAINAVELAATIDKKVTLKVAEEAVQRKAIYYDKKGDWHYDTISAFIKSMRGGDPDAALHYLARMIKAGEDPIFIARRMLIFASEDIGNAQPTAMVLATSCMQACHMIGMPEASLILAQTATYLATAKKSIASTVGIQQAMSDIDEENLDPIPLHLRNPSNKVMRQAGYGRGHIRYPWLVEKQTGRKIIQQYLPKNLQGRKYYIPDWK</sequence>
<dbReference type="Pfam" id="PF00004">
    <property type="entry name" value="AAA"/>
    <property type="match status" value="1"/>
</dbReference>
<dbReference type="InterPro" id="IPR032423">
    <property type="entry name" value="AAA_assoc_2"/>
</dbReference>
<dbReference type="GO" id="GO:0000731">
    <property type="term" value="P:DNA synthesis involved in DNA repair"/>
    <property type="evidence" value="ECO:0007669"/>
    <property type="project" value="TreeGrafter"/>
</dbReference>
<dbReference type="GO" id="GO:0016887">
    <property type="term" value="F:ATP hydrolysis activity"/>
    <property type="evidence" value="ECO:0007669"/>
    <property type="project" value="InterPro"/>
</dbReference>
<dbReference type="InterPro" id="IPR021886">
    <property type="entry name" value="MgsA_C"/>
</dbReference>
<name>A0A2M8GNN3_9BACT</name>
<dbReference type="GO" id="GO:0006261">
    <property type="term" value="P:DNA-templated DNA replication"/>
    <property type="evidence" value="ECO:0007669"/>
    <property type="project" value="TreeGrafter"/>
</dbReference>
<dbReference type="InterPro" id="IPR003593">
    <property type="entry name" value="AAA+_ATPase"/>
</dbReference>
<dbReference type="AlphaFoldDB" id="A0A2M8GNN3"/>
<dbReference type="InterPro" id="IPR027417">
    <property type="entry name" value="P-loop_NTPase"/>
</dbReference>
<evidence type="ECO:0000313" key="7">
    <source>
        <dbReference type="EMBL" id="PJC82167.1"/>
    </source>
</evidence>
<comment type="function">
    <text evidence="1">DNA-dependent ATPase that plays important roles in cellular responses to stalled DNA replication processes.</text>
</comment>
<comment type="caution">
    <text evidence="7">The sequence shown here is derived from an EMBL/GenBank/DDBJ whole genome shotgun (WGS) entry which is preliminary data.</text>
</comment>
<dbReference type="FunFam" id="3.40.50.300:FF:000137">
    <property type="entry name" value="Replication-associated recombination protein A"/>
    <property type="match status" value="1"/>
</dbReference>
<dbReference type="SUPFAM" id="SSF52540">
    <property type="entry name" value="P-loop containing nucleoside triphosphate hydrolases"/>
    <property type="match status" value="1"/>
</dbReference>
<dbReference type="GO" id="GO:0008047">
    <property type="term" value="F:enzyme activator activity"/>
    <property type="evidence" value="ECO:0007669"/>
    <property type="project" value="TreeGrafter"/>
</dbReference>
<keyword evidence="4" id="KW-0547">Nucleotide-binding</keyword>
<dbReference type="SUPFAM" id="SSF48019">
    <property type="entry name" value="post-AAA+ oligomerization domain-like"/>
    <property type="match status" value="1"/>
</dbReference>
<evidence type="ECO:0000259" key="6">
    <source>
        <dbReference type="SMART" id="SM00382"/>
    </source>
</evidence>
<organism evidence="7 8">
    <name type="scientific">Candidatus Roizmanbacteria bacterium CG_4_8_14_3_um_filter_36_10</name>
    <dbReference type="NCBI Taxonomy" id="1974834"/>
    <lineage>
        <taxon>Bacteria</taxon>
        <taxon>Candidatus Roizmaniibacteriota</taxon>
    </lineage>
</organism>
<dbReference type="Gene3D" id="1.20.272.10">
    <property type="match status" value="1"/>
</dbReference>
<accession>A0A2M8GNN3</accession>
<dbReference type="CDD" id="cd18139">
    <property type="entry name" value="HLD_clamp_RarA"/>
    <property type="match status" value="1"/>
</dbReference>
<dbReference type="Gene3D" id="3.40.50.300">
    <property type="entry name" value="P-loop containing nucleotide triphosphate hydrolases"/>
    <property type="match status" value="1"/>
</dbReference>
<dbReference type="Pfam" id="PF12002">
    <property type="entry name" value="MgsA_C"/>
    <property type="match status" value="1"/>
</dbReference>
<keyword evidence="5" id="KW-0067">ATP-binding</keyword>
<dbReference type="Gene3D" id="1.10.3710.10">
    <property type="entry name" value="DNA polymerase III clamp loader subunits, C-terminal domain"/>
    <property type="match status" value="1"/>
</dbReference>
<dbReference type="Pfam" id="PF16193">
    <property type="entry name" value="AAA_assoc_2"/>
    <property type="match status" value="1"/>
</dbReference>
<evidence type="ECO:0000256" key="2">
    <source>
        <dbReference type="ARBA" id="ARBA00008959"/>
    </source>
</evidence>
<feature type="domain" description="AAA+ ATPase" evidence="6">
    <location>
        <begin position="49"/>
        <end position="166"/>
    </location>
</feature>